<dbReference type="EMBL" id="JAAGBB010000004">
    <property type="protein sequence ID" value="MBR0663521.1"/>
    <property type="molecule type" value="Genomic_DNA"/>
</dbReference>
<dbReference type="InterPro" id="IPR039556">
    <property type="entry name" value="ICL/PEPM"/>
</dbReference>
<dbReference type="Proteomes" id="UP001196870">
    <property type="component" value="Unassembled WGS sequence"/>
</dbReference>
<protein>
    <submittedName>
        <fullName evidence="1">Oxaloacetate decarboxylase</fullName>
    </submittedName>
</protein>
<dbReference type="Gene3D" id="3.20.20.60">
    <property type="entry name" value="Phosphoenolpyruvate-binding domains"/>
    <property type="match status" value="1"/>
</dbReference>
<evidence type="ECO:0000313" key="1">
    <source>
        <dbReference type="EMBL" id="MBR0663521.1"/>
    </source>
</evidence>
<proteinExistence type="predicted"/>
<sequence length="286" mass="29963">MTASERRARLRAILAGDACYHPASLHDPVSARIASDLGFELGMFAGSVASLAVLGAPDLIVLTLTEFADQARRIVRAGAPPLLCDADHGYGNALNVMRTVEELENAGVAGFSLEDTELPRPFGDGSTRLISLAEGLGKVRAGLAARQDPGLVIMARTGAPSVTGMADAIERARAYDACGADALFFTGITERAQLEALSAATTLPIMLGGLPEAMQDKAWLASQRVKIALQGHQPFAAASAAVHATLKQLRDGVAPGKLTGVPPAAFMKGATREAEYARWTRDFLEG</sequence>
<dbReference type="PANTHER" id="PTHR42905">
    <property type="entry name" value="PHOSPHOENOLPYRUVATE CARBOXYLASE"/>
    <property type="match status" value="1"/>
</dbReference>
<name>A0ABS5ET99_9PROT</name>
<dbReference type="SUPFAM" id="SSF51621">
    <property type="entry name" value="Phosphoenolpyruvate/pyruvate domain"/>
    <property type="match status" value="1"/>
</dbReference>
<dbReference type="Pfam" id="PF13714">
    <property type="entry name" value="PEP_mutase"/>
    <property type="match status" value="1"/>
</dbReference>
<organism evidence="1 2">
    <name type="scientific">Plastoroseomonas hellenica</name>
    <dbReference type="NCBI Taxonomy" id="2687306"/>
    <lineage>
        <taxon>Bacteria</taxon>
        <taxon>Pseudomonadati</taxon>
        <taxon>Pseudomonadota</taxon>
        <taxon>Alphaproteobacteria</taxon>
        <taxon>Acetobacterales</taxon>
        <taxon>Acetobacteraceae</taxon>
        <taxon>Plastoroseomonas</taxon>
    </lineage>
</organism>
<dbReference type="InterPro" id="IPR015813">
    <property type="entry name" value="Pyrv/PenolPyrv_kinase-like_dom"/>
</dbReference>
<evidence type="ECO:0000313" key="2">
    <source>
        <dbReference type="Proteomes" id="UP001196870"/>
    </source>
</evidence>
<reference evidence="2" key="1">
    <citation type="journal article" date="2021" name="Syst. Appl. Microbiol.">
        <title>Roseomonas hellenica sp. nov., isolated from roots of wild-growing Alkanna tinctoria.</title>
        <authorList>
            <person name="Rat A."/>
            <person name="Naranjo H.D."/>
            <person name="Lebbe L."/>
            <person name="Cnockaert M."/>
            <person name="Krigas N."/>
            <person name="Grigoriadou K."/>
            <person name="Maloupa E."/>
            <person name="Willems A."/>
        </authorList>
    </citation>
    <scope>NUCLEOTIDE SEQUENCE [LARGE SCALE GENOMIC DNA]</scope>
    <source>
        <strain evidence="2">LMG 31523</strain>
    </source>
</reference>
<keyword evidence="2" id="KW-1185">Reference proteome</keyword>
<accession>A0ABS5ET99</accession>
<gene>
    <name evidence="1" type="ORF">GXW71_04035</name>
</gene>
<dbReference type="CDD" id="cd00377">
    <property type="entry name" value="ICL_PEPM"/>
    <property type="match status" value="1"/>
</dbReference>
<dbReference type="PANTHER" id="PTHR42905:SF3">
    <property type="entry name" value="OXALOACETATE DECARBOXYLASE"/>
    <property type="match status" value="1"/>
</dbReference>
<comment type="caution">
    <text evidence="1">The sequence shown here is derived from an EMBL/GenBank/DDBJ whole genome shotgun (WGS) entry which is preliminary data.</text>
</comment>
<dbReference type="InterPro" id="IPR040442">
    <property type="entry name" value="Pyrv_kinase-like_dom_sf"/>
</dbReference>
<dbReference type="RefSeq" id="WP_211851119.1">
    <property type="nucleotide sequence ID" value="NZ_JAAGBB010000004.1"/>
</dbReference>